<feature type="compositionally biased region" description="Pro residues" evidence="1">
    <location>
        <begin position="220"/>
        <end position="230"/>
    </location>
</feature>
<evidence type="ECO:0000313" key="3">
    <source>
        <dbReference type="EMBL" id="UPL50001.1"/>
    </source>
</evidence>
<gene>
    <name evidence="3" type="ORF">MWH26_03600</name>
</gene>
<accession>A0ABY4JB02</accession>
<evidence type="ECO:0000256" key="2">
    <source>
        <dbReference type="SAM" id="SignalP"/>
    </source>
</evidence>
<proteinExistence type="predicted"/>
<feature type="region of interest" description="Disordered" evidence="1">
    <location>
        <begin position="216"/>
        <end position="240"/>
    </location>
</feature>
<protein>
    <recommendedName>
        <fullName evidence="5">DUF2846 domain-containing protein</fullName>
    </recommendedName>
</protein>
<evidence type="ECO:0000256" key="1">
    <source>
        <dbReference type="SAM" id="MobiDB-lite"/>
    </source>
</evidence>
<dbReference type="EMBL" id="CP095848">
    <property type="protein sequence ID" value="UPL50001.1"/>
    <property type="molecule type" value="Genomic_DNA"/>
</dbReference>
<sequence>MRKNFTRFAAVVTTAALLTSCAGSYHAIRPERISSYQTGSAAGAPVDFSYRYSALLNGGPNKKYVKKERKQGYQVVAVQIKNNTGGDLNFSRDLELTFGDRPIMPVPSMQAANDLKQGVAIYLLYVLLNFNVGSYTTMNGQIVEDNRKFIPTGPFIAGGNMLGASAANKNMRNEFTKYDLANKVIHPGETVYGIVALRETGVAPLKLTLRNSAAVAPAPAQAPTPAPAASPAPSTTSGGR</sequence>
<keyword evidence="4" id="KW-1185">Reference proteome</keyword>
<feature type="signal peptide" evidence="2">
    <location>
        <begin position="1"/>
        <end position="27"/>
    </location>
</feature>
<reference evidence="3 4" key="1">
    <citation type="submission" date="2022-04" db="EMBL/GenBank/DDBJ databases">
        <title>Hymenobacter sp. isolated from the air.</title>
        <authorList>
            <person name="Won M."/>
            <person name="Lee C.-M."/>
            <person name="Woen H.-Y."/>
            <person name="Kwon S.-W."/>
        </authorList>
    </citation>
    <scope>NUCLEOTIDE SEQUENCE [LARGE SCALE GENOMIC DNA]</scope>
    <source>
        <strain evidence="4">5516 S-25</strain>
    </source>
</reference>
<feature type="compositionally biased region" description="Low complexity" evidence="1">
    <location>
        <begin position="231"/>
        <end position="240"/>
    </location>
</feature>
<organism evidence="3 4">
    <name type="scientific">Hymenobacter sublimis</name>
    <dbReference type="NCBI Taxonomy" id="2933777"/>
    <lineage>
        <taxon>Bacteria</taxon>
        <taxon>Pseudomonadati</taxon>
        <taxon>Bacteroidota</taxon>
        <taxon>Cytophagia</taxon>
        <taxon>Cytophagales</taxon>
        <taxon>Hymenobacteraceae</taxon>
        <taxon>Hymenobacter</taxon>
    </lineage>
</organism>
<dbReference type="RefSeq" id="WP_247976078.1">
    <property type="nucleotide sequence ID" value="NZ_CP095848.1"/>
</dbReference>
<dbReference type="Proteomes" id="UP000829647">
    <property type="component" value="Chromosome"/>
</dbReference>
<evidence type="ECO:0000313" key="4">
    <source>
        <dbReference type="Proteomes" id="UP000829647"/>
    </source>
</evidence>
<keyword evidence="2" id="KW-0732">Signal</keyword>
<evidence type="ECO:0008006" key="5">
    <source>
        <dbReference type="Google" id="ProtNLM"/>
    </source>
</evidence>
<dbReference type="PROSITE" id="PS51257">
    <property type="entry name" value="PROKAR_LIPOPROTEIN"/>
    <property type="match status" value="1"/>
</dbReference>
<name>A0ABY4JB02_9BACT</name>
<feature type="chain" id="PRO_5046603960" description="DUF2846 domain-containing protein" evidence="2">
    <location>
        <begin position="28"/>
        <end position="240"/>
    </location>
</feature>